<accession>A0A1I5HFH7</accession>
<name>A0A1I5HFH7_9HYPH</name>
<evidence type="ECO:0008006" key="5">
    <source>
        <dbReference type="Google" id="ProtNLM"/>
    </source>
</evidence>
<sequence>MHNQHLGLLSRVSALVSLAMLVTACASGGAPTPPGAIGDTPPSILESLPPAEAPADETGQDGITNLAAADTAGLPPATSLPNATSTNTSQPATQYQAPASRAVLTFEPMVGAPSRVARELATALGMRVAQQSLPVVKRTDSKVTHRIKGYFSASKSGSECVVSYVWDIFDAKGKRVNRVTGTQKTQMVSSDPWDSVTGPVLDKVATDTAAKLKTWHASI</sequence>
<dbReference type="STRING" id="655353.SAMN04488056_106207"/>
<feature type="chain" id="PRO_5011762477" description="Lipoprotein" evidence="2">
    <location>
        <begin position="27"/>
        <end position="219"/>
    </location>
</feature>
<dbReference type="AlphaFoldDB" id="A0A1I5HFH7"/>
<dbReference type="OrthoDB" id="7374881at2"/>
<dbReference type="RefSeq" id="WP_139229275.1">
    <property type="nucleotide sequence ID" value="NZ_FOVR01000006.1"/>
</dbReference>
<feature type="compositionally biased region" description="Polar residues" evidence="1">
    <location>
        <begin position="79"/>
        <end position="96"/>
    </location>
</feature>
<dbReference type="EMBL" id="FOVR01000006">
    <property type="protein sequence ID" value="SFO46919.1"/>
    <property type="molecule type" value="Genomic_DNA"/>
</dbReference>
<evidence type="ECO:0000313" key="4">
    <source>
        <dbReference type="Proteomes" id="UP000199236"/>
    </source>
</evidence>
<keyword evidence="4" id="KW-1185">Reference proteome</keyword>
<feature type="signal peptide" evidence="2">
    <location>
        <begin position="1"/>
        <end position="26"/>
    </location>
</feature>
<evidence type="ECO:0000256" key="1">
    <source>
        <dbReference type="SAM" id="MobiDB-lite"/>
    </source>
</evidence>
<feature type="region of interest" description="Disordered" evidence="1">
    <location>
        <begin position="32"/>
        <end position="96"/>
    </location>
</feature>
<dbReference type="Proteomes" id="UP000199236">
    <property type="component" value="Unassembled WGS sequence"/>
</dbReference>
<evidence type="ECO:0000313" key="3">
    <source>
        <dbReference type="EMBL" id="SFO46919.1"/>
    </source>
</evidence>
<gene>
    <name evidence="3" type="ORF">SAMN04488056_106207</name>
</gene>
<protein>
    <recommendedName>
        <fullName evidence="5">Lipoprotein</fullName>
    </recommendedName>
</protein>
<keyword evidence="2" id="KW-0732">Signal</keyword>
<reference evidence="3 4" key="1">
    <citation type="submission" date="2016-10" db="EMBL/GenBank/DDBJ databases">
        <authorList>
            <person name="de Groot N.N."/>
        </authorList>
    </citation>
    <scope>NUCLEOTIDE SEQUENCE [LARGE SCALE GENOMIC DNA]</scope>
    <source>
        <strain evidence="3 4">CGMCC 1.9157</strain>
    </source>
</reference>
<organism evidence="3 4">
    <name type="scientific">Cohaesibacter marisflavi</name>
    <dbReference type="NCBI Taxonomy" id="655353"/>
    <lineage>
        <taxon>Bacteria</taxon>
        <taxon>Pseudomonadati</taxon>
        <taxon>Pseudomonadota</taxon>
        <taxon>Alphaproteobacteria</taxon>
        <taxon>Hyphomicrobiales</taxon>
        <taxon>Cohaesibacteraceae</taxon>
    </lineage>
</organism>
<proteinExistence type="predicted"/>
<evidence type="ECO:0000256" key="2">
    <source>
        <dbReference type="SAM" id="SignalP"/>
    </source>
</evidence>